<dbReference type="HOGENOM" id="CLU_202724_0_0_1"/>
<organism evidence="1 2">
    <name type="scientific">Collybiopsis luxurians FD-317 M1</name>
    <dbReference type="NCBI Taxonomy" id="944289"/>
    <lineage>
        <taxon>Eukaryota</taxon>
        <taxon>Fungi</taxon>
        <taxon>Dikarya</taxon>
        <taxon>Basidiomycota</taxon>
        <taxon>Agaricomycotina</taxon>
        <taxon>Agaricomycetes</taxon>
        <taxon>Agaricomycetidae</taxon>
        <taxon>Agaricales</taxon>
        <taxon>Marasmiineae</taxon>
        <taxon>Omphalotaceae</taxon>
        <taxon>Collybiopsis</taxon>
        <taxon>Collybiopsis luxurians</taxon>
    </lineage>
</organism>
<accession>A0A0D0BKU0</accession>
<evidence type="ECO:0000313" key="1">
    <source>
        <dbReference type="EMBL" id="KIK50044.1"/>
    </source>
</evidence>
<dbReference type="AlphaFoldDB" id="A0A0D0BKU0"/>
<sequence>ALCTEAALNAIQRKYPQIDKSNDCLLLKPEEISVGLKEIKILIKSMFVFCLNCFF</sequence>
<protein>
    <recommendedName>
        <fullName evidence="3">AAA ATPase AAA+ lid domain-containing protein</fullName>
    </recommendedName>
</protein>
<dbReference type="Proteomes" id="UP000053593">
    <property type="component" value="Unassembled WGS sequence"/>
</dbReference>
<gene>
    <name evidence="1" type="ORF">GYMLUDRAFT_183231</name>
</gene>
<name>A0A0D0BKU0_9AGAR</name>
<dbReference type="OrthoDB" id="2650158at2759"/>
<keyword evidence="2" id="KW-1185">Reference proteome</keyword>
<evidence type="ECO:0000313" key="2">
    <source>
        <dbReference type="Proteomes" id="UP000053593"/>
    </source>
</evidence>
<feature type="non-terminal residue" evidence="1">
    <location>
        <position position="1"/>
    </location>
</feature>
<reference evidence="1 2" key="1">
    <citation type="submission" date="2014-04" db="EMBL/GenBank/DDBJ databases">
        <title>Evolutionary Origins and Diversification of the Mycorrhizal Mutualists.</title>
        <authorList>
            <consortium name="DOE Joint Genome Institute"/>
            <consortium name="Mycorrhizal Genomics Consortium"/>
            <person name="Kohler A."/>
            <person name="Kuo A."/>
            <person name="Nagy L.G."/>
            <person name="Floudas D."/>
            <person name="Copeland A."/>
            <person name="Barry K.W."/>
            <person name="Cichocki N."/>
            <person name="Veneault-Fourrey C."/>
            <person name="LaButti K."/>
            <person name="Lindquist E.A."/>
            <person name="Lipzen A."/>
            <person name="Lundell T."/>
            <person name="Morin E."/>
            <person name="Murat C."/>
            <person name="Riley R."/>
            <person name="Ohm R."/>
            <person name="Sun H."/>
            <person name="Tunlid A."/>
            <person name="Henrissat B."/>
            <person name="Grigoriev I.V."/>
            <person name="Hibbett D.S."/>
            <person name="Martin F."/>
        </authorList>
    </citation>
    <scope>NUCLEOTIDE SEQUENCE [LARGE SCALE GENOMIC DNA]</scope>
    <source>
        <strain evidence="1 2">FD-317 M1</strain>
    </source>
</reference>
<evidence type="ECO:0008006" key="3">
    <source>
        <dbReference type="Google" id="ProtNLM"/>
    </source>
</evidence>
<proteinExistence type="predicted"/>
<dbReference type="EMBL" id="KN834937">
    <property type="protein sequence ID" value="KIK50044.1"/>
    <property type="molecule type" value="Genomic_DNA"/>
</dbReference>